<dbReference type="EMBL" id="JAENHN010000037">
    <property type="protein sequence ID" value="MBK1811309.1"/>
    <property type="molecule type" value="Genomic_DNA"/>
</dbReference>
<evidence type="ECO:0000313" key="1">
    <source>
        <dbReference type="EMBL" id="MBK1811309.1"/>
    </source>
</evidence>
<proteinExistence type="predicted"/>
<sequence length="292" mass="33606">MTIVIGMGGGYDIVAAYMVARSLERQCNEHQDIQIGGFLNPKFSHVYVQPDGLVKEEVAVNHVLEAYKYRWTKCNNEAQKEYFVDSSLAQMISNDVYNFSTQNLLEVVDFLDKTYNKIIFCDVGGDVLFSGRRDSMVKTPIIDAFSLKIASMLNKKDSSKVKIMLLGLGYDGELPYSNIKSNMDLLYKNHAILGSWNICKDDIDELEKVYYNIKQGRKGKTIQLMIDVWNGQVTDHEIYEKRRIDDFAEWHNKGYWVDPTYLSQMNPLCLERDFTSMLNAAKNLGVCMERYI</sequence>
<gene>
    <name evidence="1" type="ORF">JHL18_11795</name>
</gene>
<protein>
    <submittedName>
        <fullName evidence="1">DUF1152 domain-containing protein</fullName>
    </submittedName>
</protein>
<evidence type="ECO:0000313" key="2">
    <source>
        <dbReference type="Proteomes" id="UP000596739"/>
    </source>
</evidence>
<dbReference type="Pfam" id="PF06626">
    <property type="entry name" value="DUF1152"/>
    <property type="match status" value="1"/>
</dbReference>
<name>A0ABS1EPP2_9CLOT</name>
<dbReference type="RefSeq" id="WP_200269393.1">
    <property type="nucleotide sequence ID" value="NZ_JAENHN010000037.1"/>
</dbReference>
<dbReference type="InterPro" id="IPR010581">
    <property type="entry name" value="DUF1152"/>
</dbReference>
<accession>A0ABS1EPP2</accession>
<comment type="caution">
    <text evidence="1">The sequence shown here is derived from an EMBL/GenBank/DDBJ whole genome shotgun (WGS) entry which is preliminary data.</text>
</comment>
<keyword evidence="2" id="KW-1185">Reference proteome</keyword>
<dbReference type="Proteomes" id="UP000596739">
    <property type="component" value="Unassembled WGS sequence"/>
</dbReference>
<reference evidence="2" key="1">
    <citation type="submission" date="2021-01" db="EMBL/GenBank/DDBJ databases">
        <title>Genome public.</title>
        <authorList>
            <person name="Liu C."/>
            <person name="Sun Q."/>
        </authorList>
    </citation>
    <scope>NUCLEOTIDE SEQUENCE [LARGE SCALE GENOMIC DNA]</scope>
    <source>
        <strain evidence="2">YIM B02505</strain>
    </source>
</reference>
<organism evidence="1 2">
    <name type="scientific">Clostridium yunnanense</name>
    <dbReference type="NCBI Taxonomy" id="2800325"/>
    <lineage>
        <taxon>Bacteria</taxon>
        <taxon>Bacillati</taxon>
        <taxon>Bacillota</taxon>
        <taxon>Clostridia</taxon>
        <taxon>Eubacteriales</taxon>
        <taxon>Clostridiaceae</taxon>
        <taxon>Clostridium</taxon>
    </lineage>
</organism>